<dbReference type="PRINTS" id="PR01046">
    <property type="entry name" value="TRNASYNTHPRO"/>
</dbReference>
<dbReference type="EMBL" id="MDYQ01000431">
    <property type="protein sequence ID" value="PRP74909.1"/>
    <property type="molecule type" value="Genomic_DNA"/>
</dbReference>
<keyword evidence="6" id="KW-0547">Nucleotide-binding</keyword>
<dbReference type="CDD" id="cd00861">
    <property type="entry name" value="ProRS_anticodon_short"/>
    <property type="match status" value="1"/>
</dbReference>
<evidence type="ECO:0000259" key="12">
    <source>
        <dbReference type="PROSITE" id="PS50862"/>
    </source>
</evidence>
<dbReference type="GO" id="GO:0005524">
    <property type="term" value="F:ATP binding"/>
    <property type="evidence" value="ECO:0007669"/>
    <property type="project" value="UniProtKB-KW"/>
</dbReference>
<evidence type="ECO:0000313" key="14">
    <source>
        <dbReference type="EMBL" id="PRP78666.1"/>
    </source>
</evidence>
<dbReference type="InterPro" id="IPR033730">
    <property type="entry name" value="ProRS_core_prok"/>
</dbReference>
<dbReference type="InterPro" id="IPR002316">
    <property type="entry name" value="Pro-tRNA-ligase_IIa"/>
</dbReference>
<comment type="caution">
    <text evidence="14">The sequence shown here is derived from an EMBL/GenBank/DDBJ whole genome shotgun (WGS) entry which is preliminary data.</text>
</comment>
<evidence type="ECO:0000256" key="8">
    <source>
        <dbReference type="ARBA" id="ARBA00022917"/>
    </source>
</evidence>
<dbReference type="InterPro" id="IPR045864">
    <property type="entry name" value="aa-tRNA-synth_II/BPL/LPL"/>
</dbReference>
<dbReference type="OrthoDB" id="10267474at2759"/>
<keyword evidence="7" id="KW-0067">ATP-binding</keyword>
<evidence type="ECO:0000256" key="7">
    <source>
        <dbReference type="ARBA" id="ARBA00022840"/>
    </source>
</evidence>
<dbReference type="AlphaFoldDB" id="A0A2P6N401"/>
<evidence type="ECO:0000256" key="11">
    <source>
        <dbReference type="ARBA" id="ARBA00047671"/>
    </source>
</evidence>
<comment type="subunit">
    <text evidence="2">Homodimer.</text>
</comment>
<evidence type="ECO:0000313" key="15">
    <source>
        <dbReference type="Proteomes" id="UP000241769"/>
    </source>
</evidence>
<dbReference type="GO" id="GO:0005739">
    <property type="term" value="C:mitochondrion"/>
    <property type="evidence" value="ECO:0007669"/>
    <property type="project" value="TreeGrafter"/>
</dbReference>
<dbReference type="InterPro" id="IPR004154">
    <property type="entry name" value="Anticodon-bd"/>
</dbReference>
<dbReference type="GO" id="GO:0006433">
    <property type="term" value="P:prolyl-tRNA aminoacylation"/>
    <property type="evidence" value="ECO:0007669"/>
    <property type="project" value="InterPro"/>
</dbReference>
<dbReference type="PROSITE" id="PS50862">
    <property type="entry name" value="AA_TRNA_LIGASE_II"/>
    <property type="match status" value="1"/>
</dbReference>
<feature type="domain" description="Aminoacyl-transfer RNA synthetases class-II family profile" evidence="12">
    <location>
        <begin position="53"/>
        <end position="450"/>
    </location>
</feature>
<dbReference type="CDD" id="cd00779">
    <property type="entry name" value="ProRS_core_prok"/>
    <property type="match status" value="1"/>
</dbReference>
<dbReference type="InterPro" id="IPR044140">
    <property type="entry name" value="ProRS_anticodon_short"/>
</dbReference>
<keyword evidence="8" id="KW-0648">Protein biosynthesis</keyword>
<evidence type="ECO:0000256" key="9">
    <source>
        <dbReference type="ARBA" id="ARBA00023146"/>
    </source>
</evidence>
<comment type="catalytic activity">
    <reaction evidence="11">
        <text>tRNA(Pro) + L-proline + ATP = L-prolyl-tRNA(Pro) + AMP + diphosphate</text>
        <dbReference type="Rhea" id="RHEA:14305"/>
        <dbReference type="Rhea" id="RHEA-COMP:9700"/>
        <dbReference type="Rhea" id="RHEA-COMP:9702"/>
        <dbReference type="ChEBI" id="CHEBI:30616"/>
        <dbReference type="ChEBI" id="CHEBI:33019"/>
        <dbReference type="ChEBI" id="CHEBI:60039"/>
        <dbReference type="ChEBI" id="CHEBI:78442"/>
        <dbReference type="ChEBI" id="CHEBI:78532"/>
        <dbReference type="ChEBI" id="CHEBI:456215"/>
        <dbReference type="EC" id="6.1.1.15"/>
    </reaction>
</comment>
<dbReference type="Pfam" id="PF03129">
    <property type="entry name" value="HGTP_anticodon"/>
    <property type="match status" value="1"/>
</dbReference>
<evidence type="ECO:0000313" key="13">
    <source>
        <dbReference type="EMBL" id="PRP74909.1"/>
    </source>
</evidence>
<dbReference type="InterPro" id="IPR036621">
    <property type="entry name" value="Anticodon-bd_dom_sf"/>
</dbReference>
<dbReference type="InterPro" id="IPR050062">
    <property type="entry name" value="Pro-tRNA_synthetase"/>
</dbReference>
<dbReference type="InterPro" id="IPR004500">
    <property type="entry name" value="Pro-tRNA-synth_IIa_bac-type"/>
</dbReference>
<dbReference type="Gene3D" id="3.30.930.10">
    <property type="entry name" value="Bira Bifunctional Protein, Domain 2"/>
    <property type="match status" value="2"/>
</dbReference>
<dbReference type="InParanoid" id="A0A2P6N401"/>
<sequence length="555" mass="62089">MPSIHHRSVHTNRPRLLRSRVFVPTEAKPPNDAVMPSHKLMIQNGLIFKTASGVYSLLPLAVRSLEKLTRIIDEEMQAIGGQKVVMPALIPIQLWKESGRLDTAGPLGFCLGPTHEEVITDIVRNSNTSYRHLPLLLYQITSKYRDEIRPRFGLMRGKEFTMKDMYSFHSTREDALKTYAEVRGAYQRIFDRVQVPYSIAEADSGAIGGNNSEEFHVISNSGEDFILSCECGSYISNVEKATDTVDVSFPAHFIDQPSLQKLKSAGIRNATVTYVQHGSSKEPQFSMIIHPQGRKINEYKVKDALGANEVRPCDSVAGEKTSSVLVDSANEYDSEGGMELEELVGVRDEVKVLFGDFRSAEVGTTCGRIGTCDCTESDKKTRGKLVGKRGIEVGHIFYLGQKYSKALRCTFDSPQAKDQNFEMGCYGIGVTRVLASVVESRHDDHGLNWPISIAPYVINIIPISSNQMSAAEELYDELEGRGLRGDIIIEDRMDKKPGFRMNDSRAMGFPLTIVIGKSFQEEGRYELQWRTDNSKETSDKDQLLSLIQSKIHKFL</sequence>
<dbReference type="Pfam" id="PF00587">
    <property type="entry name" value="tRNA-synt_2b"/>
    <property type="match status" value="1"/>
</dbReference>
<dbReference type="SUPFAM" id="SSF52954">
    <property type="entry name" value="Class II aaRS ABD-related"/>
    <property type="match status" value="1"/>
</dbReference>
<dbReference type="Gene3D" id="3.40.50.800">
    <property type="entry name" value="Anticodon-binding domain"/>
    <property type="match status" value="1"/>
</dbReference>
<keyword evidence="5" id="KW-0436">Ligase</keyword>
<proteinExistence type="predicted"/>
<comment type="subcellular location">
    <subcellularLocation>
        <location evidence="1">Cytoplasm</location>
    </subcellularLocation>
</comment>
<organism evidence="14 15">
    <name type="scientific">Planoprotostelium fungivorum</name>
    <dbReference type="NCBI Taxonomy" id="1890364"/>
    <lineage>
        <taxon>Eukaryota</taxon>
        <taxon>Amoebozoa</taxon>
        <taxon>Evosea</taxon>
        <taxon>Variosea</taxon>
        <taxon>Cavosteliida</taxon>
        <taxon>Cavosteliaceae</taxon>
        <taxon>Planoprotostelium</taxon>
    </lineage>
</organism>
<evidence type="ECO:0000256" key="2">
    <source>
        <dbReference type="ARBA" id="ARBA00011738"/>
    </source>
</evidence>
<evidence type="ECO:0000256" key="1">
    <source>
        <dbReference type="ARBA" id="ARBA00004496"/>
    </source>
</evidence>
<name>A0A2P6N401_9EUKA</name>
<dbReference type="EMBL" id="MDYQ01000211">
    <property type="protein sequence ID" value="PRP78666.1"/>
    <property type="molecule type" value="Genomic_DNA"/>
</dbReference>
<evidence type="ECO:0000256" key="6">
    <source>
        <dbReference type="ARBA" id="ARBA00022741"/>
    </source>
</evidence>
<dbReference type="PANTHER" id="PTHR42753:SF2">
    <property type="entry name" value="PROLINE--TRNA LIGASE"/>
    <property type="match status" value="1"/>
</dbReference>
<dbReference type="NCBIfam" id="TIGR00409">
    <property type="entry name" value="proS_fam_II"/>
    <property type="match status" value="1"/>
</dbReference>
<evidence type="ECO:0000256" key="10">
    <source>
        <dbReference type="ARBA" id="ARBA00029731"/>
    </source>
</evidence>
<reference evidence="14 15" key="1">
    <citation type="journal article" date="2018" name="Genome Biol. Evol.">
        <title>Multiple Roots of Fruiting Body Formation in Amoebozoa.</title>
        <authorList>
            <person name="Hillmann F."/>
            <person name="Forbes G."/>
            <person name="Novohradska S."/>
            <person name="Ferling I."/>
            <person name="Riege K."/>
            <person name="Groth M."/>
            <person name="Westermann M."/>
            <person name="Marz M."/>
            <person name="Spaller T."/>
            <person name="Winckler T."/>
            <person name="Schaap P."/>
            <person name="Glockner G."/>
        </authorList>
    </citation>
    <scope>NUCLEOTIDE SEQUENCE [LARGE SCALE GENOMIC DNA]</scope>
    <source>
        <strain evidence="14 15">Jena</strain>
    </source>
</reference>
<dbReference type="GO" id="GO:0004827">
    <property type="term" value="F:proline-tRNA ligase activity"/>
    <property type="evidence" value="ECO:0007669"/>
    <property type="project" value="UniProtKB-EC"/>
</dbReference>
<dbReference type="STRING" id="1890364.A0A2P6N401"/>
<dbReference type="InterPro" id="IPR006195">
    <property type="entry name" value="aa-tRNA-synth_II"/>
</dbReference>
<gene>
    <name evidence="14" type="ORF">PROFUN_13447</name>
    <name evidence="13" type="ORF">PROFUN_16096</name>
</gene>
<evidence type="ECO:0000256" key="4">
    <source>
        <dbReference type="ARBA" id="ARBA00022490"/>
    </source>
</evidence>
<accession>A0A2P6N401</accession>
<keyword evidence="9 14" id="KW-0030">Aminoacyl-tRNA synthetase</keyword>
<dbReference type="PANTHER" id="PTHR42753">
    <property type="entry name" value="MITOCHONDRIAL RIBOSOME PROTEIN L39/PROLYL-TRNA LIGASE FAMILY MEMBER"/>
    <property type="match status" value="1"/>
</dbReference>
<keyword evidence="15" id="KW-1185">Reference proteome</keyword>
<dbReference type="EC" id="6.1.1.15" evidence="3"/>
<protein>
    <recommendedName>
        <fullName evidence="3">proline--tRNA ligase</fullName>
        <ecNumber evidence="3">6.1.1.15</ecNumber>
    </recommendedName>
    <alternativeName>
        <fullName evidence="10">Prolyl-tRNA synthetase</fullName>
    </alternativeName>
</protein>
<evidence type="ECO:0000256" key="3">
    <source>
        <dbReference type="ARBA" id="ARBA00012831"/>
    </source>
</evidence>
<dbReference type="Proteomes" id="UP000241769">
    <property type="component" value="Unassembled WGS sequence"/>
</dbReference>
<dbReference type="FunCoup" id="A0A2P6N401">
    <property type="interactions" value="242"/>
</dbReference>
<keyword evidence="4" id="KW-0963">Cytoplasm</keyword>
<evidence type="ECO:0000256" key="5">
    <source>
        <dbReference type="ARBA" id="ARBA00022598"/>
    </source>
</evidence>
<dbReference type="InterPro" id="IPR002314">
    <property type="entry name" value="aa-tRNA-synt_IIb"/>
</dbReference>
<dbReference type="SUPFAM" id="SSF55681">
    <property type="entry name" value="Class II aaRS and biotin synthetases"/>
    <property type="match status" value="1"/>
</dbReference>